<name>A0ABS9LDQ9_9MICC</name>
<dbReference type="InterPro" id="IPR028081">
    <property type="entry name" value="Leu-bd"/>
</dbReference>
<sequence length="648" mass="71295">MSFSRTTRSDLSNLGRRKRSSRQPFLPEECPYPSPEPDPGGRPTYGGRRSSATSLLAVAGLTQNDWMTLGEWNRHTMSQSEFTADHQGKTVVLKGEEPTTELVLFARGFLLVNRPEARFLYRADGMWLAVRMERHRGRGDQQDHALVTASQVALPQGITKREIDVLTLVSVGLTNIEIAERLGTSPRTVSTQIERLLQKLDQRGRAGLAAMAVDSNLLALPVSGGVDGVAPIAAVGLEKFARMLSRNPERVRALAALPAIRRPILLGTLASLSGNATDDGEEHVRGSALAVEEISTNGGIAGRPLEHIVADADIFNPTDVRAAMQRLIDSGVDAITTNYISAENPFILDMAADYGRPFLHLDTFEQHVELVRSHPDRYWMIYQTCPSEKYYAMAFRRFLQELESSRTYAPSNRQVAVVEMDSPSAHITGNGFEEALSTVGWSVSSTQSAPFRQTDWRRIARKISESQPDVVLVAHFIPDEIALFHRLLREHDFTGLVHYVYGASIPRFKDVLGPLADGAVWSSVTTRTDSASASRFQRNYLLRYGVEPGPAQASAAYDQVQLLAWSWARNGSTVPAGTCKVLREEIHRGLNGIYYFGDGGQSPLSYPDGTADPTVGQPLITSQIQDGRSVILSPSLFGSMNRLQLPGR</sequence>
<dbReference type="InterPro" id="IPR000792">
    <property type="entry name" value="Tscrpt_reg_LuxR_C"/>
</dbReference>
<dbReference type="PANTHER" id="PTHR30483:SF6">
    <property type="entry name" value="PERIPLASMIC BINDING PROTEIN OF ABC TRANSPORTER FOR NATURAL AMINO ACIDS"/>
    <property type="match status" value="1"/>
</dbReference>
<feature type="region of interest" description="Disordered" evidence="3">
    <location>
        <begin position="1"/>
        <end position="49"/>
    </location>
</feature>
<dbReference type="Pfam" id="PF13458">
    <property type="entry name" value="Peripla_BP_6"/>
    <property type="match status" value="1"/>
</dbReference>
<comment type="similarity">
    <text evidence="1">Belongs to the leucine-binding protein family.</text>
</comment>
<comment type="caution">
    <text evidence="5">The sequence shown here is derived from an EMBL/GenBank/DDBJ whole genome shotgun (WGS) entry which is preliminary data.</text>
</comment>
<proteinExistence type="inferred from homology"/>
<accession>A0ABS9LDQ9</accession>
<dbReference type="Pfam" id="PF00196">
    <property type="entry name" value="GerE"/>
    <property type="match status" value="1"/>
</dbReference>
<dbReference type="Gene3D" id="3.40.50.2300">
    <property type="match status" value="2"/>
</dbReference>
<dbReference type="RefSeq" id="WP_237827230.1">
    <property type="nucleotide sequence ID" value="NZ_JAKLTQ010000032.1"/>
</dbReference>
<gene>
    <name evidence="5" type="ORF">LVY72_23270</name>
</gene>
<dbReference type="PANTHER" id="PTHR30483">
    <property type="entry name" value="LEUCINE-SPECIFIC-BINDING PROTEIN"/>
    <property type="match status" value="1"/>
</dbReference>
<dbReference type="InterPro" id="IPR028082">
    <property type="entry name" value="Peripla_BP_I"/>
</dbReference>
<feature type="compositionally biased region" description="Polar residues" evidence="3">
    <location>
        <begin position="1"/>
        <end position="12"/>
    </location>
</feature>
<feature type="compositionally biased region" description="Pro residues" evidence="3">
    <location>
        <begin position="30"/>
        <end position="40"/>
    </location>
</feature>
<dbReference type="InterPro" id="IPR051010">
    <property type="entry name" value="BCAA_transport"/>
</dbReference>
<dbReference type="PROSITE" id="PS50043">
    <property type="entry name" value="HTH_LUXR_2"/>
    <property type="match status" value="1"/>
</dbReference>
<dbReference type="EMBL" id="JAKLTQ010000032">
    <property type="protein sequence ID" value="MCG2624814.1"/>
    <property type="molecule type" value="Genomic_DNA"/>
</dbReference>
<evidence type="ECO:0000313" key="6">
    <source>
        <dbReference type="Proteomes" id="UP001165368"/>
    </source>
</evidence>
<dbReference type="PRINTS" id="PR00038">
    <property type="entry name" value="HTHLUXR"/>
</dbReference>
<evidence type="ECO:0000313" key="5">
    <source>
        <dbReference type="EMBL" id="MCG2624814.1"/>
    </source>
</evidence>
<organism evidence="5 6">
    <name type="scientific">Arthrobacter hankyongi</name>
    <dbReference type="NCBI Taxonomy" id="2904801"/>
    <lineage>
        <taxon>Bacteria</taxon>
        <taxon>Bacillati</taxon>
        <taxon>Actinomycetota</taxon>
        <taxon>Actinomycetes</taxon>
        <taxon>Micrococcales</taxon>
        <taxon>Micrococcaceae</taxon>
        <taxon>Arthrobacter</taxon>
    </lineage>
</organism>
<keyword evidence="6" id="KW-1185">Reference proteome</keyword>
<dbReference type="CDD" id="cd06170">
    <property type="entry name" value="LuxR_C_like"/>
    <property type="match status" value="1"/>
</dbReference>
<evidence type="ECO:0000256" key="3">
    <source>
        <dbReference type="SAM" id="MobiDB-lite"/>
    </source>
</evidence>
<dbReference type="SUPFAM" id="SSF53822">
    <property type="entry name" value="Periplasmic binding protein-like I"/>
    <property type="match status" value="1"/>
</dbReference>
<dbReference type="Proteomes" id="UP001165368">
    <property type="component" value="Unassembled WGS sequence"/>
</dbReference>
<dbReference type="Gene3D" id="1.10.10.10">
    <property type="entry name" value="Winged helix-like DNA-binding domain superfamily/Winged helix DNA-binding domain"/>
    <property type="match status" value="1"/>
</dbReference>
<keyword evidence="2" id="KW-0732">Signal</keyword>
<dbReference type="InterPro" id="IPR016032">
    <property type="entry name" value="Sig_transdc_resp-reg_C-effctor"/>
</dbReference>
<dbReference type="InterPro" id="IPR036388">
    <property type="entry name" value="WH-like_DNA-bd_sf"/>
</dbReference>
<evidence type="ECO:0000259" key="4">
    <source>
        <dbReference type="PROSITE" id="PS50043"/>
    </source>
</evidence>
<evidence type="ECO:0000256" key="1">
    <source>
        <dbReference type="ARBA" id="ARBA00010062"/>
    </source>
</evidence>
<feature type="domain" description="HTH luxR-type" evidence="4">
    <location>
        <begin position="151"/>
        <end position="216"/>
    </location>
</feature>
<reference evidence="5" key="1">
    <citation type="submission" date="2022-01" db="EMBL/GenBank/DDBJ databases">
        <authorList>
            <person name="Jo J.-H."/>
            <person name="Im W.-T."/>
        </authorList>
    </citation>
    <scope>NUCLEOTIDE SEQUENCE</scope>
    <source>
        <strain evidence="5">I2-34</strain>
    </source>
</reference>
<dbReference type="SUPFAM" id="SSF46894">
    <property type="entry name" value="C-terminal effector domain of the bipartite response regulators"/>
    <property type="match status" value="1"/>
</dbReference>
<dbReference type="SMART" id="SM00421">
    <property type="entry name" value="HTH_LUXR"/>
    <property type="match status" value="1"/>
</dbReference>
<protein>
    <submittedName>
        <fullName evidence="5">ABC transporter substrate-binding protein</fullName>
    </submittedName>
</protein>
<evidence type="ECO:0000256" key="2">
    <source>
        <dbReference type="ARBA" id="ARBA00022729"/>
    </source>
</evidence>